<accession>A0A1G5QUV0</accession>
<evidence type="ECO:0000259" key="3">
    <source>
        <dbReference type="Pfam" id="PF05170"/>
    </source>
</evidence>
<feature type="domain" description="AsmA" evidence="3">
    <location>
        <begin position="1"/>
        <end position="361"/>
    </location>
</feature>
<dbReference type="OrthoDB" id="9766390at2"/>
<organism evidence="4 5">
    <name type="scientific">Thiohalomonas denitrificans</name>
    <dbReference type="NCBI Taxonomy" id="415747"/>
    <lineage>
        <taxon>Bacteria</taxon>
        <taxon>Pseudomonadati</taxon>
        <taxon>Pseudomonadota</taxon>
        <taxon>Gammaproteobacteria</taxon>
        <taxon>Thiohalomonadales</taxon>
        <taxon>Thiohalomonadaceae</taxon>
        <taxon>Thiohalomonas</taxon>
    </lineage>
</organism>
<evidence type="ECO:0000313" key="5">
    <source>
        <dbReference type="Proteomes" id="UP000199648"/>
    </source>
</evidence>
<sequence length="777" mass="84037">MRRVLKWLAILAGALVLLLIIAIIVVPLYFDPNDYRDQIGDVVEQQTGRELTIGGDIELSLFPWIGVKIHEVSLGNAEGFGPDPFATVENAEVRVKLLPLLRQQVEMDTAVLDGLRLSLARDAQGRTNWDDLIAEAAEQPEEEPADQREGQPLAGLAIGGLAVSDARVVWDDAMTGRQVEVAPFDLESGAIELGEPFPLEFRFTVKSNQPQLSGEVAFESQLMLNPDTGLYSADDARLETDLQSPLFPNDRLQATLASTLSANFNEQTARLDSLRLSAYGAELNGEAEASRILELPDARGTIRVATEDAEALATLLAGFGLEAKPAALKDASMEGQFETSLSDGTANLDALSINVLGLSAKLQATASNLLDEPGASGQLEIEPFVPSEVVEGLGIELPQPSDPSVLSKATLTTRFEAGAERISLADLKAQLDDTNLTGSASFGQPAAPVIRFDLLVDAIDVDRYLPPPEEEESRQPATPGGAAAAGAAQLPVETLRSMDIDGTVRVGQLQAANLRSDDIRVTMRAEKGLFRAHPASARLYGGTYQGNVVFDVREEVPRLGMDERLDGVQAGPLLEDMMGEAHVTGTASVSAKLSARGLEQESVRRTLNGNAAFEFRDGTVKGINIAHLIRTALAKYQGRPAPEEEAQETDFALLQGTFNIKDGLVSNQDLNAKSPLLRIDGQGTANLVSEELDYRVRTAIVGSLEGQKGKELEELKGVTIPLRITGTFQDPKFRVDVESVLKERVEKEVEERVEEEKGKLREELEEKLKGRLEGLFR</sequence>
<name>A0A1G5QUV0_9GAMM</name>
<dbReference type="Pfam" id="PF05170">
    <property type="entry name" value="AsmA"/>
    <property type="match status" value="2"/>
</dbReference>
<dbReference type="AlphaFoldDB" id="A0A1G5QUV0"/>
<keyword evidence="5" id="KW-1185">Reference proteome</keyword>
<dbReference type="EMBL" id="FMWD01000009">
    <property type="protein sequence ID" value="SCZ64859.1"/>
    <property type="molecule type" value="Genomic_DNA"/>
</dbReference>
<feature type="transmembrane region" description="Helical" evidence="2">
    <location>
        <begin position="7"/>
        <end position="30"/>
    </location>
</feature>
<evidence type="ECO:0000313" key="4">
    <source>
        <dbReference type="EMBL" id="SCZ64859.1"/>
    </source>
</evidence>
<dbReference type="PANTHER" id="PTHR30441:SF4">
    <property type="entry name" value="PROTEIN ASMA"/>
    <property type="match status" value="1"/>
</dbReference>
<gene>
    <name evidence="4" type="ORF">SAMN03097708_02720</name>
</gene>
<keyword evidence="2" id="KW-1133">Transmembrane helix</keyword>
<keyword evidence="2" id="KW-0812">Transmembrane</keyword>
<proteinExistence type="predicted"/>
<dbReference type="RefSeq" id="WP_092998250.1">
    <property type="nucleotide sequence ID" value="NZ_FMWD01000009.1"/>
</dbReference>
<dbReference type="InterPro" id="IPR052894">
    <property type="entry name" value="AsmA-related"/>
</dbReference>
<feature type="region of interest" description="Disordered" evidence="1">
    <location>
        <begin position="466"/>
        <end position="487"/>
    </location>
</feature>
<dbReference type="GO" id="GO:0005886">
    <property type="term" value="C:plasma membrane"/>
    <property type="evidence" value="ECO:0007669"/>
    <property type="project" value="TreeGrafter"/>
</dbReference>
<dbReference type="InterPro" id="IPR007844">
    <property type="entry name" value="AsmA"/>
</dbReference>
<dbReference type="Proteomes" id="UP000199648">
    <property type="component" value="Unassembled WGS sequence"/>
</dbReference>
<dbReference type="PANTHER" id="PTHR30441">
    <property type="entry name" value="DUF748 DOMAIN-CONTAINING PROTEIN"/>
    <property type="match status" value="1"/>
</dbReference>
<dbReference type="GO" id="GO:0090313">
    <property type="term" value="P:regulation of protein targeting to membrane"/>
    <property type="evidence" value="ECO:0007669"/>
    <property type="project" value="TreeGrafter"/>
</dbReference>
<evidence type="ECO:0000256" key="2">
    <source>
        <dbReference type="SAM" id="Phobius"/>
    </source>
</evidence>
<feature type="domain" description="AsmA" evidence="3">
    <location>
        <begin position="390"/>
        <end position="670"/>
    </location>
</feature>
<keyword evidence="2" id="KW-0472">Membrane</keyword>
<reference evidence="4 5" key="1">
    <citation type="submission" date="2016-10" db="EMBL/GenBank/DDBJ databases">
        <authorList>
            <person name="de Groot N.N."/>
        </authorList>
    </citation>
    <scope>NUCLEOTIDE SEQUENCE [LARGE SCALE GENOMIC DNA]</scope>
    <source>
        <strain evidence="4 5">HLD2</strain>
    </source>
</reference>
<protein>
    <submittedName>
        <fullName evidence="4">AsmA protein</fullName>
    </submittedName>
</protein>
<evidence type="ECO:0000256" key="1">
    <source>
        <dbReference type="SAM" id="MobiDB-lite"/>
    </source>
</evidence>